<feature type="region of interest" description="Disordered" evidence="1">
    <location>
        <begin position="82"/>
        <end position="127"/>
    </location>
</feature>
<dbReference type="EMBL" id="JASPKY010000100">
    <property type="protein sequence ID" value="KAK9737409.1"/>
    <property type="molecule type" value="Genomic_DNA"/>
</dbReference>
<evidence type="ECO:0000313" key="2">
    <source>
        <dbReference type="EMBL" id="KAK9737409.1"/>
    </source>
</evidence>
<accession>A0AAW1LU97</accession>
<evidence type="ECO:0000256" key="1">
    <source>
        <dbReference type="SAM" id="MobiDB-lite"/>
    </source>
</evidence>
<evidence type="ECO:0000313" key="3">
    <source>
        <dbReference type="Proteomes" id="UP001458880"/>
    </source>
</evidence>
<name>A0AAW1LU97_POPJA</name>
<proteinExistence type="predicted"/>
<keyword evidence="3" id="KW-1185">Reference proteome</keyword>
<comment type="caution">
    <text evidence="2">The sequence shown here is derived from an EMBL/GenBank/DDBJ whole genome shotgun (WGS) entry which is preliminary data.</text>
</comment>
<gene>
    <name evidence="2" type="ORF">QE152_g10764</name>
</gene>
<sequence length="127" mass="14068">MQHHHLKIPVAVCKELVDATSSLENSSGSLQRAMTPDAQIASTSNVQEAMTPDAQIASTSNVHRAVLDKSIPLEDIVNIPKLPQPKTKQASRKIHSAIITSTPMKDILEEKEQKKKNKEQMKKPIRL</sequence>
<protein>
    <submittedName>
        <fullName evidence="2">Uncharacterized protein</fullName>
    </submittedName>
</protein>
<reference evidence="2 3" key="1">
    <citation type="journal article" date="2024" name="BMC Genomics">
        <title>De novo assembly and annotation of Popillia japonica's genome with initial clues to its potential as an invasive pest.</title>
        <authorList>
            <person name="Cucini C."/>
            <person name="Boschi S."/>
            <person name="Funari R."/>
            <person name="Cardaioli E."/>
            <person name="Iannotti N."/>
            <person name="Marturano G."/>
            <person name="Paoli F."/>
            <person name="Bruttini M."/>
            <person name="Carapelli A."/>
            <person name="Frati F."/>
            <person name="Nardi F."/>
        </authorList>
    </citation>
    <scope>NUCLEOTIDE SEQUENCE [LARGE SCALE GENOMIC DNA]</scope>
    <source>
        <strain evidence="2">DMR45628</strain>
    </source>
</reference>
<feature type="compositionally biased region" description="Basic and acidic residues" evidence="1">
    <location>
        <begin position="106"/>
        <end position="127"/>
    </location>
</feature>
<dbReference type="AlphaFoldDB" id="A0AAW1LU97"/>
<organism evidence="2 3">
    <name type="scientific">Popillia japonica</name>
    <name type="common">Japanese beetle</name>
    <dbReference type="NCBI Taxonomy" id="7064"/>
    <lineage>
        <taxon>Eukaryota</taxon>
        <taxon>Metazoa</taxon>
        <taxon>Ecdysozoa</taxon>
        <taxon>Arthropoda</taxon>
        <taxon>Hexapoda</taxon>
        <taxon>Insecta</taxon>
        <taxon>Pterygota</taxon>
        <taxon>Neoptera</taxon>
        <taxon>Endopterygota</taxon>
        <taxon>Coleoptera</taxon>
        <taxon>Polyphaga</taxon>
        <taxon>Scarabaeiformia</taxon>
        <taxon>Scarabaeidae</taxon>
        <taxon>Rutelinae</taxon>
        <taxon>Popillia</taxon>
    </lineage>
</organism>
<dbReference type="Proteomes" id="UP001458880">
    <property type="component" value="Unassembled WGS sequence"/>
</dbReference>